<accession>A0AAE4EZ41</accession>
<evidence type="ECO:0000259" key="1">
    <source>
        <dbReference type="Pfam" id="PF02625"/>
    </source>
</evidence>
<gene>
    <name evidence="3" type="primary">yqeB</name>
    <name evidence="3" type="ORF">NDI54_15760</name>
</gene>
<evidence type="ECO:0000259" key="2">
    <source>
        <dbReference type="Pfam" id="PF13478"/>
    </source>
</evidence>
<dbReference type="Proteomes" id="UP001253439">
    <property type="component" value="Unassembled WGS sequence"/>
</dbReference>
<organism evidence="3 4">
    <name type="scientific">Haloarcula terrestris</name>
    <dbReference type="NCBI Taxonomy" id="2950533"/>
    <lineage>
        <taxon>Archaea</taxon>
        <taxon>Methanobacteriati</taxon>
        <taxon>Methanobacteriota</taxon>
        <taxon>Stenosarchaea group</taxon>
        <taxon>Halobacteria</taxon>
        <taxon>Halobacteriales</taxon>
        <taxon>Haloarculaceae</taxon>
        <taxon>Haloarcula</taxon>
    </lineage>
</organism>
<dbReference type="Pfam" id="PF02625">
    <property type="entry name" value="XdhC_CoxI"/>
    <property type="match status" value="1"/>
</dbReference>
<evidence type="ECO:0000313" key="4">
    <source>
        <dbReference type="Proteomes" id="UP001253439"/>
    </source>
</evidence>
<keyword evidence="4" id="KW-1185">Reference proteome</keyword>
<dbReference type="RefSeq" id="WP_310897415.1">
    <property type="nucleotide sequence ID" value="NZ_JAMQOM010000007.1"/>
</dbReference>
<dbReference type="InterPro" id="IPR017695">
    <property type="entry name" value="Se-dep_Mo_hydrolase_YqeB"/>
</dbReference>
<dbReference type="InterPro" id="IPR052698">
    <property type="entry name" value="MoCofactor_Util/Proc"/>
</dbReference>
<dbReference type="Gene3D" id="3.40.50.720">
    <property type="entry name" value="NAD(P)-binding Rossmann-like Domain"/>
    <property type="match status" value="1"/>
</dbReference>
<proteinExistence type="predicted"/>
<feature type="domain" description="XdhC Rossmann" evidence="2">
    <location>
        <begin position="105"/>
        <end position="247"/>
    </location>
</feature>
<feature type="domain" description="XdhC- CoxI" evidence="1">
    <location>
        <begin position="11"/>
        <end position="76"/>
    </location>
</feature>
<dbReference type="PANTHER" id="PTHR30388:SF6">
    <property type="entry name" value="XANTHINE DEHYDROGENASE SUBUNIT A-RELATED"/>
    <property type="match status" value="1"/>
</dbReference>
<comment type="caution">
    <text evidence="3">The sequence shown here is derived from an EMBL/GenBank/DDBJ whole genome shotgun (WGS) entry which is preliminary data.</text>
</comment>
<protein>
    <submittedName>
        <fullName evidence="3">Selenium-dependent molybdenum cofactor biosynthesis protein YqeB</fullName>
    </submittedName>
</protein>
<dbReference type="Pfam" id="PF13478">
    <property type="entry name" value="XdhC_C"/>
    <property type="match status" value="1"/>
</dbReference>
<name>A0AAE4EZ41_9EURY</name>
<dbReference type="PANTHER" id="PTHR30388">
    <property type="entry name" value="ALDEHYDE OXIDOREDUCTASE MOLYBDENUM COFACTOR ASSEMBLY PROTEIN"/>
    <property type="match status" value="1"/>
</dbReference>
<evidence type="ECO:0000313" key="3">
    <source>
        <dbReference type="EMBL" id="MDS0222803.1"/>
    </source>
</evidence>
<dbReference type="NCBIfam" id="TIGR03309">
    <property type="entry name" value="matur_yqeB"/>
    <property type="match status" value="1"/>
</dbReference>
<dbReference type="InterPro" id="IPR027051">
    <property type="entry name" value="XdhC_Rossmann_dom"/>
</dbReference>
<dbReference type="EMBL" id="JAMQOM010000007">
    <property type="protein sequence ID" value="MDS0222803.1"/>
    <property type="molecule type" value="Genomic_DNA"/>
</dbReference>
<dbReference type="Gene3D" id="3.40.630.10">
    <property type="entry name" value="Zn peptidases"/>
    <property type="match status" value="1"/>
</dbReference>
<sequence>MSLFERLDELATQGEPAALLTIVRKDGSAPRDVGDKMVVTGDDEYGTIGGGTVEYLAIQDARSVLSGAAAPGVRTYELERGGNTGMVCGGEMDVFIDQVRGQARLYIAGGGHIGVELAPMAERLGYAVTVIDDREAYADPRQFPDDTDVVHGGYGEALGDLPMGPETAVAVATRSGTFDQDAVAAALDGEAGYVGLVASETKAGHVLGSLAEAGYARRDLSRVRTPVGLDLGGSGPAAVALSILAEVSMDRHDATGERATRLNLDDVVVVRGGGDLGSGVVYRLQQAGFPVIVTEVDQPTVVRRAVAFGTALYEDEVTVEGVTGRAASDVDTALDLLADDVVPVLVDPDGAVANELDAAVLVDAIMAKGAFDTGTRRSDADVVIGLGPGFEAGEDVDAVVETDRGHELGRVFYEGTASEYDGEPGERRGYTHERVLRAPADGEWTPTVAIGDTVTAGDVVGTVGDQSVETEIDGLVRGLVHGGLSVSKGTKLGDVDPRGESVDPTKISDKALCLGGGVLEAALRLR</sequence>
<reference evidence="3 4" key="1">
    <citation type="submission" date="2022-06" db="EMBL/GenBank/DDBJ databases">
        <title>Haloarcula sp. a new haloarchaeum isolate from saline soil.</title>
        <authorList>
            <person name="Strakova D."/>
            <person name="Galisteo C."/>
            <person name="Sanchez-Porro C."/>
            <person name="Ventosa A."/>
        </authorList>
    </citation>
    <scope>NUCLEOTIDE SEQUENCE [LARGE SCALE GENOMIC DNA]</scope>
    <source>
        <strain evidence="3 4">S1AR25-5A</strain>
    </source>
</reference>
<dbReference type="AlphaFoldDB" id="A0AAE4EZ41"/>
<dbReference type="InterPro" id="IPR003777">
    <property type="entry name" value="XdhC_CoxI"/>
</dbReference>